<dbReference type="CDD" id="cd00085">
    <property type="entry name" value="HNHc"/>
    <property type="match status" value="1"/>
</dbReference>
<dbReference type="InterPro" id="IPR000477">
    <property type="entry name" value="RT_dom"/>
</dbReference>
<protein>
    <submittedName>
        <fullName evidence="2">Group II intron reverse transcriptase/maturase</fullName>
        <ecNumber evidence="2">2.7.7.49</ecNumber>
    </submittedName>
</protein>
<dbReference type="CDD" id="cd01651">
    <property type="entry name" value="RT_G2_intron"/>
    <property type="match status" value="1"/>
</dbReference>
<proteinExistence type="predicted"/>
<dbReference type="GO" id="GO:0004519">
    <property type="term" value="F:endonuclease activity"/>
    <property type="evidence" value="ECO:0007669"/>
    <property type="project" value="InterPro"/>
</dbReference>
<dbReference type="PANTHER" id="PTHR34047">
    <property type="entry name" value="NUCLEAR INTRON MATURASE 1, MITOCHONDRIAL-RELATED"/>
    <property type="match status" value="1"/>
</dbReference>
<name>A0A385TZX1_PAELA</name>
<dbReference type="GO" id="GO:0003964">
    <property type="term" value="F:RNA-directed DNA polymerase activity"/>
    <property type="evidence" value="ECO:0007669"/>
    <property type="project" value="UniProtKB-KW"/>
</dbReference>
<keyword evidence="2" id="KW-0614">Plasmid</keyword>
<organism evidence="2 3">
    <name type="scientific">Paenibacillus lautus</name>
    <name type="common">Bacillus lautus</name>
    <dbReference type="NCBI Taxonomy" id="1401"/>
    <lineage>
        <taxon>Bacteria</taxon>
        <taxon>Bacillati</taxon>
        <taxon>Bacillota</taxon>
        <taxon>Bacilli</taxon>
        <taxon>Bacillales</taxon>
        <taxon>Paenibacillaceae</taxon>
        <taxon>Paenibacillus</taxon>
    </lineage>
</organism>
<dbReference type="PANTHER" id="PTHR34047:SF8">
    <property type="entry name" value="PROTEIN YKFC"/>
    <property type="match status" value="1"/>
</dbReference>
<dbReference type="GO" id="GO:0003676">
    <property type="term" value="F:nucleic acid binding"/>
    <property type="evidence" value="ECO:0007669"/>
    <property type="project" value="InterPro"/>
</dbReference>
<feature type="domain" description="Reverse transcriptase" evidence="1">
    <location>
        <begin position="87"/>
        <end position="343"/>
    </location>
</feature>
<dbReference type="InterPro" id="IPR051083">
    <property type="entry name" value="GrpII_Intron_Splice-Mob/Def"/>
</dbReference>
<dbReference type="AlphaFoldDB" id="A0A385TZX1"/>
<dbReference type="KEGG" id="plw:D5F53_32525"/>
<dbReference type="SUPFAM" id="SSF56672">
    <property type="entry name" value="DNA/RNA polymerases"/>
    <property type="match status" value="1"/>
</dbReference>
<dbReference type="SMART" id="SM00507">
    <property type="entry name" value="HNHc"/>
    <property type="match status" value="1"/>
</dbReference>
<keyword evidence="2" id="KW-0808">Transferase</keyword>
<dbReference type="InterPro" id="IPR043502">
    <property type="entry name" value="DNA/RNA_pol_sf"/>
</dbReference>
<keyword evidence="3" id="KW-1185">Reference proteome</keyword>
<dbReference type="PROSITE" id="PS50878">
    <property type="entry name" value="RT_POL"/>
    <property type="match status" value="1"/>
</dbReference>
<sequence>MTQKFDYPKTELELRDTLDKLYTETKDKINSNDLPRFKDLLEIISSEPNIFSAIHKIKANKGSQTAGSDGKKMRDSILERDYQEIILLVRENLTNYKPKPVRRVWIPKPGKEEMRPLGIPTILDRITQECVRAVIEPILEAQFFKHCYGFRPMRDSHMALGKITNTVHTTGYHWIIEGDISKFFDNVNHTILLKKLWHMGIRDRRVLMIIKSMLKAGIMDELLVNDLGTPQGGIISPLLANVYLDKLDQWIVREWEEKKTRHHYKRHDKRIEMLRKNSNLKPAYLIRYADDWVLITSSKSNAEKWKKRISYYLEVNLKLKLSEEKTLITNIRKKPINFVGFNYKVVKGNSLTGWVPRIRPNPERLKSKVYEILNDIKNLGKGHPKQTEFRYQLVRDLTIINSKIRGVIQYYRVATWVHIDLSKYAQLLSRAGYRKLRRYGGSLTPANMVDNLVSVHGQYKSRIPSIRHQNMTVGLTNLRFATWQRATFKKQEETPYSKEGRKIYYERTQKKPLQVRADELLSISLLNLIGTHLTNTRYNFEYFMNRPYAFNRDKGKCRICGRPVEPYNVHIHHTNPNLELAHVNRVNNLATLHEECHRMIHSSSNFEHLGGRIWRKILYFREILIEM</sequence>
<dbReference type="Proteomes" id="UP000266552">
    <property type="component" value="Plasmid pAZOPL1"/>
</dbReference>
<dbReference type="EC" id="2.7.7.49" evidence="2"/>
<dbReference type="Pfam" id="PF00078">
    <property type="entry name" value="RVT_1"/>
    <property type="match status" value="1"/>
</dbReference>
<dbReference type="InterPro" id="IPR002711">
    <property type="entry name" value="HNH"/>
</dbReference>
<dbReference type="EMBL" id="CP032413">
    <property type="protein sequence ID" value="AYB48052.1"/>
    <property type="molecule type" value="Genomic_DNA"/>
</dbReference>
<geneLocation type="plasmid" evidence="2 3">
    <name>pAZOPL1</name>
</geneLocation>
<dbReference type="InterPro" id="IPR030931">
    <property type="entry name" value="Group_II_RT_mat"/>
</dbReference>
<evidence type="ECO:0000313" key="2">
    <source>
        <dbReference type="EMBL" id="AYB48052.1"/>
    </source>
</evidence>
<keyword evidence="2" id="KW-0695">RNA-directed DNA polymerase</keyword>
<dbReference type="NCBIfam" id="TIGR04416">
    <property type="entry name" value="group_II_RT_mat"/>
    <property type="match status" value="1"/>
</dbReference>
<evidence type="ECO:0000313" key="3">
    <source>
        <dbReference type="Proteomes" id="UP000266552"/>
    </source>
</evidence>
<evidence type="ECO:0000259" key="1">
    <source>
        <dbReference type="PROSITE" id="PS50878"/>
    </source>
</evidence>
<dbReference type="Pfam" id="PF01844">
    <property type="entry name" value="HNH"/>
    <property type="match status" value="1"/>
</dbReference>
<reference evidence="2 3" key="1">
    <citation type="submission" date="2018-09" db="EMBL/GenBank/DDBJ databases">
        <title>Genome Sequence of Paenibacillus lautus Strain E7593-69, Azo Dye-Degrading Bacteria, Isolated from Commercial Tattoo Inks.</title>
        <authorList>
            <person name="Nho S.W."/>
            <person name="Kim S.-J."/>
            <person name="Kweon O."/>
            <person name="Cerniglia C.E."/>
        </authorList>
    </citation>
    <scope>NUCLEOTIDE SEQUENCE [LARGE SCALE GENOMIC DNA]</scope>
    <source>
        <strain evidence="2 3">E7593-69</strain>
        <plasmid evidence="2 3">pAZOPL1</plasmid>
    </source>
</reference>
<dbReference type="RefSeq" id="WP_119851413.1">
    <property type="nucleotide sequence ID" value="NZ_CP032413.1"/>
</dbReference>
<dbReference type="InterPro" id="IPR003615">
    <property type="entry name" value="HNH_nuc"/>
</dbReference>
<accession>A0A385TZX1</accession>
<keyword evidence="2" id="KW-0548">Nucleotidyltransferase</keyword>
<dbReference type="Gene3D" id="1.10.30.50">
    <property type="match status" value="1"/>
</dbReference>
<gene>
    <name evidence="2" type="primary">ltrA</name>
    <name evidence="2" type="ORF">D5F53_32525</name>
</gene>
<dbReference type="GO" id="GO:0008270">
    <property type="term" value="F:zinc ion binding"/>
    <property type="evidence" value="ECO:0007669"/>
    <property type="project" value="InterPro"/>
</dbReference>